<proteinExistence type="predicted"/>
<gene>
    <name evidence="1" type="ORF">METUNv1_01251</name>
</gene>
<dbReference type="AlphaFoldDB" id="F5RAN7"/>
<protein>
    <submittedName>
        <fullName evidence="1">Uncharacterized protein</fullName>
    </submittedName>
</protein>
<reference evidence="1 2" key="1">
    <citation type="journal article" date="2011" name="J. Bacteriol.">
        <title>Genome sequence of Methyloversatilis universalis FAM5T, a methylotrophic representative of the order Rhodocyclales.</title>
        <authorList>
            <person name="Kittichotirat W."/>
            <person name="Good N.M."/>
            <person name="Hall R."/>
            <person name="Bringel F."/>
            <person name="Lajus A."/>
            <person name="Medigue C."/>
            <person name="Smalley N.E."/>
            <person name="Beck D."/>
            <person name="Bumgarner R."/>
            <person name="Vuilleumier S."/>
            <person name="Kalyuzhnaya M.G."/>
        </authorList>
    </citation>
    <scope>NUCLEOTIDE SEQUENCE [LARGE SCALE GENOMIC DNA]</scope>
    <source>
        <strain evidence="2">ATCC BAA-1314 / JCM 13912 / FAM5</strain>
    </source>
</reference>
<evidence type="ECO:0000313" key="1">
    <source>
        <dbReference type="EMBL" id="EGK72486.1"/>
    </source>
</evidence>
<keyword evidence="2" id="KW-1185">Reference proteome</keyword>
<sequence>MDAPERAAGVIGVVIDYDSEGLKVACIDEYDSIHNASIANLLFRNREEPLCTKVKLVDRLI</sequence>
<name>F5RAN7_METUF</name>
<accession>F5RAN7</accession>
<dbReference type="EMBL" id="AFHG01000036">
    <property type="protein sequence ID" value="EGK72486.1"/>
    <property type="molecule type" value="Genomic_DNA"/>
</dbReference>
<evidence type="ECO:0000313" key="2">
    <source>
        <dbReference type="Proteomes" id="UP000005019"/>
    </source>
</evidence>
<dbReference type="Proteomes" id="UP000005019">
    <property type="component" value="Unassembled WGS sequence"/>
</dbReference>
<organism evidence="1 2">
    <name type="scientific">Methyloversatilis universalis (strain ATCC BAA-1314 / DSM 25237 / JCM 13912 / CCUG 52030 / FAM5)</name>
    <dbReference type="NCBI Taxonomy" id="1000565"/>
    <lineage>
        <taxon>Bacteria</taxon>
        <taxon>Pseudomonadati</taxon>
        <taxon>Pseudomonadota</taxon>
        <taxon>Betaproteobacteria</taxon>
        <taxon>Nitrosomonadales</taxon>
        <taxon>Sterolibacteriaceae</taxon>
        <taxon>Methyloversatilis</taxon>
    </lineage>
</organism>
<comment type="caution">
    <text evidence="1">The sequence shown here is derived from an EMBL/GenBank/DDBJ whole genome shotgun (WGS) entry which is preliminary data.</text>
</comment>